<dbReference type="AlphaFoldDB" id="A0A9P6URE9"/>
<comment type="subcellular location">
    <subcellularLocation>
        <location evidence="2">Mitochondrion</location>
    </subcellularLocation>
</comment>
<dbReference type="SMART" id="SM00861">
    <property type="entry name" value="Transket_pyr"/>
    <property type="match status" value="1"/>
</dbReference>
<keyword evidence="8" id="KW-0496">Mitochondrion</keyword>
<comment type="caution">
    <text evidence="12">The sequence shown here is derived from an EMBL/GenBank/DDBJ whole genome shotgun (WGS) entry which is preliminary data.</text>
</comment>
<reference evidence="12" key="1">
    <citation type="journal article" date="2020" name="Fungal Divers.">
        <title>Resolving the Mortierellaceae phylogeny through synthesis of multi-gene phylogenetics and phylogenomics.</title>
        <authorList>
            <person name="Vandepol N."/>
            <person name="Liber J."/>
            <person name="Desiro A."/>
            <person name="Na H."/>
            <person name="Kennedy M."/>
            <person name="Barry K."/>
            <person name="Grigoriev I.V."/>
            <person name="Miller A.N."/>
            <person name="O'Donnell K."/>
            <person name="Stajich J.E."/>
            <person name="Bonito G."/>
        </authorList>
    </citation>
    <scope>NUCLEOTIDE SEQUENCE</scope>
    <source>
        <strain evidence="12">REB-010B</strain>
    </source>
</reference>
<dbReference type="NCBIfam" id="NF006667">
    <property type="entry name" value="PRK09212.1"/>
    <property type="match status" value="1"/>
</dbReference>
<dbReference type="Pfam" id="PF02780">
    <property type="entry name" value="Transketolase_C"/>
    <property type="match status" value="1"/>
</dbReference>
<evidence type="ECO:0000256" key="4">
    <source>
        <dbReference type="ARBA" id="ARBA00022946"/>
    </source>
</evidence>
<feature type="domain" description="Transketolase-like pyrimidine-binding" evidence="11">
    <location>
        <begin position="45"/>
        <end position="220"/>
    </location>
</feature>
<keyword evidence="7 10" id="KW-0786">Thiamine pyrophosphate</keyword>
<evidence type="ECO:0000313" key="12">
    <source>
        <dbReference type="EMBL" id="KAG0315987.1"/>
    </source>
</evidence>
<dbReference type="OrthoDB" id="10266385at2759"/>
<dbReference type="GO" id="GO:0046872">
    <property type="term" value="F:metal ion binding"/>
    <property type="evidence" value="ECO:0007669"/>
    <property type="project" value="UniProtKB-KW"/>
</dbReference>
<evidence type="ECO:0000313" key="13">
    <source>
        <dbReference type="Proteomes" id="UP000738325"/>
    </source>
</evidence>
<evidence type="ECO:0000256" key="9">
    <source>
        <dbReference type="ARBA" id="ARBA00023317"/>
    </source>
</evidence>
<comment type="cofactor">
    <cofactor evidence="1 10">
        <name>thiamine diphosphate</name>
        <dbReference type="ChEBI" id="CHEBI:58937"/>
    </cofactor>
</comment>
<dbReference type="InterPro" id="IPR027110">
    <property type="entry name" value="PDHB_mito-type"/>
</dbReference>
<dbReference type="InterPro" id="IPR005475">
    <property type="entry name" value="Transketolase-like_Pyr-bd"/>
</dbReference>
<dbReference type="EMBL" id="JAAAIP010000501">
    <property type="protein sequence ID" value="KAG0315987.1"/>
    <property type="molecule type" value="Genomic_DNA"/>
</dbReference>
<evidence type="ECO:0000256" key="10">
    <source>
        <dbReference type="RuleBase" id="RU364074"/>
    </source>
</evidence>
<keyword evidence="4" id="KW-0809">Transit peptide</keyword>
<comment type="function">
    <text evidence="10">The pyruvate dehydrogenase complex catalyzes the overall conversion of pyruvate to acetyl-CoA and CO2.</text>
</comment>
<keyword evidence="13" id="KW-1185">Reference proteome</keyword>
<comment type="catalytic activity">
    <reaction evidence="10">
        <text>N(6)-[(R)-lipoyl]-L-lysyl-[protein] + pyruvate + H(+) = N(6)-[(R)-S(8)-acetyldihydrolipoyl]-L-lysyl-[protein] + CO2</text>
        <dbReference type="Rhea" id="RHEA:19189"/>
        <dbReference type="Rhea" id="RHEA-COMP:10474"/>
        <dbReference type="Rhea" id="RHEA-COMP:10478"/>
        <dbReference type="ChEBI" id="CHEBI:15361"/>
        <dbReference type="ChEBI" id="CHEBI:15378"/>
        <dbReference type="ChEBI" id="CHEBI:16526"/>
        <dbReference type="ChEBI" id="CHEBI:83099"/>
        <dbReference type="ChEBI" id="CHEBI:83111"/>
        <dbReference type="EC" id="1.2.4.1"/>
    </reaction>
</comment>
<accession>A0A9P6URE9</accession>
<dbReference type="Proteomes" id="UP000738325">
    <property type="component" value="Unassembled WGS sequence"/>
</dbReference>
<keyword evidence="3" id="KW-0479">Metal-binding</keyword>
<dbReference type="Pfam" id="PF02779">
    <property type="entry name" value="Transket_pyr"/>
    <property type="match status" value="1"/>
</dbReference>
<evidence type="ECO:0000259" key="11">
    <source>
        <dbReference type="SMART" id="SM00861"/>
    </source>
</evidence>
<dbReference type="Gene3D" id="3.40.50.970">
    <property type="match status" value="1"/>
</dbReference>
<keyword evidence="5" id="KW-0630">Potassium</keyword>
<dbReference type="FunFam" id="3.40.50.920:FF:000001">
    <property type="entry name" value="Pyruvate dehydrogenase E1 beta subunit"/>
    <property type="match status" value="1"/>
</dbReference>
<evidence type="ECO:0000256" key="7">
    <source>
        <dbReference type="ARBA" id="ARBA00023052"/>
    </source>
</evidence>
<evidence type="ECO:0000256" key="5">
    <source>
        <dbReference type="ARBA" id="ARBA00022958"/>
    </source>
</evidence>
<dbReference type="GO" id="GO:0006086">
    <property type="term" value="P:pyruvate decarboxylation to acetyl-CoA"/>
    <property type="evidence" value="ECO:0007669"/>
    <property type="project" value="InterPro"/>
</dbReference>
<dbReference type="GO" id="GO:0004739">
    <property type="term" value="F:pyruvate dehydrogenase (acetyl-transferring) activity"/>
    <property type="evidence" value="ECO:0007669"/>
    <property type="project" value="UniProtKB-UniRule"/>
</dbReference>
<evidence type="ECO:0000256" key="3">
    <source>
        <dbReference type="ARBA" id="ARBA00022723"/>
    </source>
</evidence>
<dbReference type="InterPro" id="IPR029061">
    <property type="entry name" value="THDP-binding"/>
</dbReference>
<dbReference type="Gene3D" id="3.40.50.920">
    <property type="match status" value="1"/>
</dbReference>
<dbReference type="SUPFAM" id="SSF52518">
    <property type="entry name" value="Thiamin diphosphate-binding fold (THDP-binding)"/>
    <property type="match status" value="1"/>
</dbReference>
<gene>
    <name evidence="12" type="primary">PDB1</name>
    <name evidence="12" type="ORF">BGZ99_007141</name>
</gene>
<dbReference type="PANTHER" id="PTHR11624:SF96">
    <property type="entry name" value="PYRUVATE DEHYDROGENASE E1 COMPONENT SUBUNIT BETA, MITOCHONDRIAL"/>
    <property type="match status" value="1"/>
</dbReference>
<evidence type="ECO:0000256" key="6">
    <source>
        <dbReference type="ARBA" id="ARBA00023002"/>
    </source>
</evidence>
<dbReference type="CDD" id="cd07036">
    <property type="entry name" value="TPP_PYR_E1-PDHc-beta_like"/>
    <property type="match status" value="1"/>
</dbReference>
<dbReference type="GO" id="GO:0005739">
    <property type="term" value="C:mitochondrion"/>
    <property type="evidence" value="ECO:0007669"/>
    <property type="project" value="UniProtKB-SubCell"/>
</dbReference>
<dbReference type="SUPFAM" id="SSF52922">
    <property type="entry name" value="TK C-terminal domain-like"/>
    <property type="match status" value="1"/>
</dbReference>
<dbReference type="PANTHER" id="PTHR11624">
    <property type="entry name" value="DEHYDROGENASE RELATED"/>
    <property type="match status" value="1"/>
</dbReference>
<dbReference type="FunFam" id="3.40.50.970:FF:000006">
    <property type="entry name" value="Pyruvate dehydrogenase E1 component subunit beta"/>
    <property type="match status" value="1"/>
</dbReference>
<sequence length="376" mass="40374">MSNILKKAAVVSIPTVRQALLRSNPLLANALLAKRSYNSKNGVEMTVREALNSALEEEMRADDKVYLMGEEVGLYNGAYKVSKGLLDKFGPSRVIDTPITESGFTGLAVGSAFAGLKPVCEFMTWNFAMQAIDQIVNSAAKTHYMSGGNVNCPITFRGPNGAAAGVGAQHSQCFAAWYGSVPGLKVVSPWNSEDAKGLLKAAIRDPNPVVVLENELMYGVSFPMSEAALSNDFVIEIGKAKVEREGTDITIVSHSRAVGFAMAAAELLEKEGVAKVEVINLRSIRPLDIDTIIKSVKKTNRLITVEGGWPQHGVGSEICAQIMESEAFDYLDAPVVRVTGADVPTPYAQNLETLAFPDTEVIARVIKRTLAKKIGA</sequence>
<dbReference type="InterPro" id="IPR033248">
    <property type="entry name" value="Transketolase_C"/>
</dbReference>
<dbReference type="NCBIfam" id="NF008854">
    <property type="entry name" value="PRK11892.1"/>
    <property type="match status" value="1"/>
</dbReference>
<dbReference type="EC" id="1.2.4.1" evidence="10"/>
<proteinExistence type="predicted"/>
<evidence type="ECO:0000256" key="8">
    <source>
        <dbReference type="ARBA" id="ARBA00023128"/>
    </source>
</evidence>
<evidence type="ECO:0000256" key="1">
    <source>
        <dbReference type="ARBA" id="ARBA00001964"/>
    </source>
</evidence>
<dbReference type="InterPro" id="IPR009014">
    <property type="entry name" value="Transketo_C/PFOR_II"/>
</dbReference>
<protein>
    <recommendedName>
        <fullName evidence="10">Pyruvate dehydrogenase E1 component subunit beta</fullName>
        <ecNumber evidence="10">1.2.4.1</ecNumber>
    </recommendedName>
</protein>
<name>A0A9P6URE9_9FUNG</name>
<organism evidence="12 13">
    <name type="scientific">Dissophora globulifera</name>
    <dbReference type="NCBI Taxonomy" id="979702"/>
    <lineage>
        <taxon>Eukaryota</taxon>
        <taxon>Fungi</taxon>
        <taxon>Fungi incertae sedis</taxon>
        <taxon>Mucoromycota</taxon>
        <taxon>Mortierellomycotina</taxon>
        <taxon>Mortierellomycetes</taxon>
        <taxon>Mortierellales</taxon>
        <taxon>Mortierellaceae</taxon>
        <taxon>Dissophora</taxon>
    </lineage>
</organism>
<keyword evidence="9 10" id="KW-0670">Pyruvate</keyword>
<evidence type="ECO:0000256" key="2">
    <source>
        <dbReference type="ARBA" id="ARBA00004173"/>
    </source>
</evidence>
<keyword evidence="6 10" id="KW-0560">Oxidoreductase</keyword>